<reference evidence="3" key="1">
    <citation type="submission" date="2016-01" db="EMBL/GenBank/DDBJ databases">
        <authorList>
            <person name="Mitreva M."/>
            <person name="Pepin K.H."/>
            <person name="Mihindukulasuriya K.A."/>
            <person name="Fulton R."/>
            <person name="Fronick C."/>
            <person name="O'Laughlin M."/>
            <person name="Miner T."/>
            <person name="Herter B."/>
            <person name="Rosa B.A."/>
            <person name="Cordes M."/>
            <person name="Tomlinson C."/>
            <person name="Wollam A."/>
            <person name="Palsikar V.B."/>
            <person name="Mardis E.R."/>
            <person name="Wilson R.K."/>
        </authorList>
    </citation>
    <scope>NUCLEOTIDE SEQUENCE [LARGE SCALE GENOMIC DNA]</scope>
    <source>
        <strain evidence="3">MJR7757B</strain>
    </source>
</reference>
<keyword evidence="3" id="KW-1185">Reference proteome</keyword>
<dbReference type="EMBL" id="LRPY01000169">
    <property type="protein sequence ID" value="KXA18648.1"/>
    <property type="molecule type" value="Genomic_DNA"/>
</dbReference>
<keyword evidence="1" id="KW-0175">Coiled coil</keyword>
<organism evidence="2 3">
    <name type="scientific">Fusobacterium nucleatum</name>
    <dbReference type="NCBI Taxonomy" id="851"/>
    <lineage>
        <taxon>Bacteria</taxon>
        <taxon>Fusobacteriati</taxon>
        <taxon>Fusobacteriota</taxon>
        <taxon>Fusobacteriia</taxon>
        <taxon>Fusobacteriales</taxon>
        <taxon>Fusobacteriaceae</taxon>
        <taxon>Fusobacterium</taxon>
    </lineage>
</organism>
<dbReference type="Proteomes" id="UP000070401">
    <property type="component" value="Unassembled WGS sequence"/>
</dbReference>
<evidence type="ECO:0000256" key="1">
    <source>
        <dbReference type="SAM" id="Coils"/>
    </source>
</evidence>
<comment type="caution">
    <text evidence="2">The sequence shown here is derived from an EMBL/GenBank/DDBJ whole genome shotgun (WGS) entry which is preliminary data.</text>
</comment>
<dbReference type="RefSeq" id="WP_187151705.1">
    <property type="nucleotide sequence ID" value="NZ_KQ956738.1"/>
</dbReference>
<sequence length="58" mass="7152">MRSREYIENKINKLEKERDESLKEYQKKLDDGIEDETLWQYISTKKIEIFTLKDILQD</sequence>
<dbReference type="AlphaFoldDB" id="A0A133NQX9"/>
<protein>
    <submittedName>
        <fullName evidence="2">Uncharacterized protein</fullName>
    </submittedName>
</protein>
<evidence type="ECO:0000313" key="3">
    <source>
        <dbReference type="Proteomes" id="UP000070401"/>
    </source>
</evidence>
<dbReference type="PATRIC" id="fig|851.8.peg.1711"/>
<evidence type="ECO:0000313" key="2">
    <source>
        <dbReference type="EMBL" id="KXA18648.1"/>
    </source>
</evidence>
<name>A0A133NQX9_FUSNU</name>
<gene>
    <name evidence="2" type="ORF">HMPREF3221_01699</name>
</gene>
<proteinExistence type="predicted"/>
<feature type="coiled-coil region" evidence="1">
    <location>
        <begin position="4"/>
        <end position="31"/>
    </location>
</feature>
<accession>A0A133NQX9</accession>